<keyword evidence="1" id="KW-0732">Signal</keyword>
<dbReference type="OrthoDB" id="799390at2"/>
<organism evidence="2 3">
    <name type="scientific">Algoriphagus yeomjeoni</name>
    <dbReference type="NCBI Taxonomy" id="291403"/>
    <lineage>
        <taxon>Bacteria</taxon>
        <taxon>Pseudomonadati</taxon>
        <taxon>Bacteroidota</taxon>
        <taxon>Cytophagia</taxon>
        <taxon>Cytophagales</taxon>
        <taxon>Cyclobacteriaceae</taxon>
        <taxon>Algoriphagus</taxon>
    </lineage>
</organism>
<evidence type="ECO:0000313" key="3">
    <source>
        <dbReference type="Proteomes" id="UP000249610"/>
    </source>
</evidence>
<evidence type="ECO:0000313" key="2">
    <source>
        <dbReference type="EMBL" id="RAI87029.1"/>
    </source>
</evidence>
<evidence type="ECO:0000256" key="1">
    <source>
        <dbReference type="SAM" id="SignalP"/>
    </source>
</evidence>
<keyword evidence="3" id="KW-1185">Reference proteome</keyword>
<evidence type="ECO:0008006" key="4">
    <source>
        <dbReference type="Google" id="ProtNLM"/>
    </source>
</evidence>
<dbReference type="Proteomes" id="UP000249610">
    <property type="component" value="Unassembled WGS sequence"/>
</dbReference>
<protein>
    <recommendedName>
        <fullName evidence="4">Lipocalin-like protein</fullName>
    </recommendedName>
</protein>
<gene>
    <name evidence="2" type="ORF">LV83_03135</name>
</gene>
<feature type="chain" id="PRO_5016255882" description="Lipocalin-like protein" evidence="1">
    <location>
        <begin position="24"/>
        <end position="156"/>
    </location>
</feature>
<name>A0A327P419_9BACT</name>
<comment type="caution">
    <text evidence="2">The sequence shown here is derived from an EMBL/GenBank/DDBJ whole genome shotgun (WGS) entry which is preliminary data.</text>
</comment>
<feature type="signal peptide" evidence="1">
    <location>
        <begin position="1"/>
        <end position="23"/>
    </location>
</feature>
<dbReference type="PROSITE" id="PS51257">
    <property type="entry name" value="PROKAR_LIPOPROTEIN"/>
    <property type="match status" value="1"/>
</dbReference>
<dbReference type="EMBL" id="QLLK01000009">
    <property type="protein sequence ID" value="RAI87029.1"/>
    <property type="molecule type" value="Genomic_DNA"/>
</dbReference>
<reference evidence="2 3" key="1">
    <citation type="submission" date="2018-06" db="EMBL/GenBank/DDBJ databases">
        <title>Genomic Encyclopedia of Archaeal and Bacterial Type Strains, Phase II (KMG-II): from individual species to whole genera.</title>
        <authorList>
            <person name="Goeker M."/>
        </authorList>
    </citation>
    <scope>NUCLEOTIDE SEQUENCE [LARGE SCALE GENOMIC DNA]</scope>
    <source>
        <strain evidence="2 3">DSM 23446</strain>
    </source>
</reference>
<accession>A0A327P419</accession>
<proteinExistence type="predicted"/>
<dbReference type="RefSeq" id="WP_111612463.1">
    <property type="nucleotide sequence ID" value="NZ_QLLK01000009.1"/>
</dbReference>
<dbReference type="AlphaFoldDB" id="A0A327P419"/>
<sequence length="156" mass="16900">MKLLLKINFLLALTCLFTLGSCSDDDTDPAKSEAEIIGSGIAWKLSTAKVGIFNVISEIDACLQDNEVTFNYETSVKLGVLDAGPTKCSSTESQTVNFIWDYNESTKILLVDTEIIDVPGAEGNMIVESVSNNELVISQNISVSGFTQKLVVTFVH</sequence>